<evidence type="ECO:0000256" key="12">
    <source>
        <dbReference type="ARBA" id="ARBA00023170"/>
    </source>
</evidence>
<dbReference type="Proteomes" id="UP000233040">
    <property type="component" value="Unassembled WGS sequence"/>
</dbReference>
<feature type="domain" description="Fibronectin type-III" evidence="16">
    <location>
        <begin position="27"/>
        <end position="128"/>
    </location>
</feature>
<dbReference type="InterPro" id="IPR013783">
    <property type="entry name" value="Ig-like_fold"/>
</dbReference>
<dbReference type="GeneTree" id="ENSGT00940000154851"/>
<dbReference type="SMART" id="SM00060">
    <property type="entry name" value="FN3"/>
    <property type="match status" value="2"/>
</dbReference>
<evidence type="ECO:0000256" key="4">
    <source>
        <dbReference type="ARBA" id="ARBA00022692"/>
    </source>
</evidence>
<comment type="subcellular location">
    <subcellularLocation>
        <location evidence="1">Membrane</location>
        <topology evidence="1">Single-pass type I membrane protein</topology>
    </subcellularLocation>
</comment>
<evidence type="ECO:0000256" key="1">
    <source>
        <dbReference type="ARBA" id="ARBA00004479"/>
    </source>
</evidence>
<dbReference type="SUPFAM" id="SSF49265">
    <property type="entry name" value="Fibronectin type III"/>
    <property type="match status" value="2"/>
</dbReference>
<proteinExistence type="inferred from homology"/>
<evidence type="ECO:0000256" key="5">
    <source>
        <dbReference type="ARBA" id="ARBA00022723"/>
    </source>
</evidence>
<organism evidence="17 18">
    <name type="scientific">Cebus imitator</name>
    <name type="common">Panamanian white-faced capuchin</name>
    <name type="synonym">Cebus capucinus imitator</name>
    <dbReference type="NCBI Taxonomy" id="2715852"/>
    <lineage>
        <taxon>Eukaryota</taxon>
        <taxon>Metazoa</taxon>
        <taxon>Chordata</taxon>
        <taxon>Craniata</taxon>
        <taxon>Vertebrata</taxon>
        <taxon>Euteleostomi</taxon>
        <taxon>Mammalia</taxon>
        <taxon>Eutheria</taxon>
        <taxon>Euarchontoglires</taxon>
        <taxon>Primates</taxon>
        <taxon>Haplorrhini</taxon>
        <taxon>Platyrrhini</taxon>
        <taxon>Cebidae</taxon>
        <taxon>Cebinae</taxon>
        <taxon>Cebus</taxon>
    </lineage>
</organism>
<evidence type="ECO:0000259" key="16">
    <source>
        <dbReference type="PROSITE" id="PS50853"/>
    </source>
</evidence>
<dbReference type="PANTHER" id="PTHR23037">
    <property type="entry name" value="CYTOKINE RECEPTOR"/>
    <property type="match status" value="1"/>
</dbReference>
<evidence type="ECO:0000313" key="18">
    <source>
        <dbReference type="Proteomes" id="UP000233040"/>
    </source>
</evidence>
<evidence type="ECO:0000256" key="14">
    <source>
        <dbReference type="SAM" id="Phobius"/>
    </source>
</evidence>
<feature type="domain" description="Fibronectin type-III" evidence="16">
    <location>
        <begin position="129"/>
        <end position="229"/>
    </location>
</feature>
<evidence type="ECO:0000256" key="9">
    <source>
        <dbReference type="ARBA" id="ARBA00022989"/>
    </source>
</evidence>
<dbReference type="InterPro" id="IPR036116">
    <property type="entry name" value="FN3_sf"/>
</dbReference>
<keyword evidence="18" id="KW-1185">Reference proteome</keyword>
<dbReference type="Gene3D" id="2.60.40.10">
    <property type="entry name" value="Immunoglobulins"/>
    <property type="match status" value="2"/>
</dbReference>
<dbReference type="InterPro" id="IPR003528">
    <property type="entry name" value="Long_hematopoietin_rcpt_CS"/>
</dbReference>
<dbReference type="GO" id="GO:0046872">
    <property type="term" value="F:metal ion binding"/>
    <property type="evidence" value="ECO:0007669"/>
    <property type="project" value="UniProtKB-KW"/>
</dbReference>
<evidence type="ECO:0000256" key="6">
    <source>
        <dbReference type="ARBA" id="ARBA00022729"/>
    </source>
</evidence>
<dbReference type="PANTHER" id="PTHR23037:SF46">
    <property type="entry name" value="INTERLEUKIN 5 RECEPTOR SUBUNIT ALPHA"/>
    <property type="match status" value="1"/>
</dbReference>
<dbReference type="FunFam" id="2.60.40.10:FF:000287">
    <property type="entry name" value="Prolactin receptor"/>
    <property type="match status" value="1"/>
</dbReference>
<dbReference type="InterPro" id="IPR015152">
    <property type="entry name" value="Growth/epo_recpt_lig-bind"/>
</dbReference>
<accession>A0A2K5R758</accession>
<evidence type="ECO:0000256" key="7">
    <source>
        <dbReference type="ARBA" id="ARBA00022737"/>
    </source>
</evidence>
<dbReference type="PROSITE" id="PS50853">
    <property type="entry name" value="FN3"/>
    <property type="match status" value="2"/>
</dbReference>
<keyword evidence="6 15" id="KW-0732">Signal</keyword>
<feature type="transmembrane region" description="Helical" evidence="14">
    <location>
        <begin position="237"/>
        <end position="258"/>
    </location>
</feature>
<keyword evidence="8" id="KW-0862">Zinc</keyword>
<comment type="similarity">
    <text evidence="2">Belongs to the type I cytokine receptor family. Type 1 subfamily.</text>
</comment>
<feature type="chain" id="PRO_5043668945" description="Prolactin receptor" evidence="15">
    <location>
        <begin position="25"/>
        <end position="346"/>
    </location>
</feature>
<protein>
    <recommendedName>
        <fullName evidence="3">Prolactin receptor</fullName>
    </recommendedName>
</protein>
<evidence type="ECO:0000256" key="13">
    <source>
        <dbReference type="ARBA" id="ARBA00023180"/>
    </source>
</evidence>
<evidence type="ECO:0000256" key="11">
    <source>
        <dbReference type="ARBA" id="ARBA00023157"/>
    </source>
</evidence>
<keyword evidence="13" id="KW-0325">Glycoprotein</keyword>
<dbReference type="Ensembl" id="ENSCCAT00000041486.1">
    <property type="protein sequence ID" value="ENSCCAP00000023976.1"/>
    <property type="gene ID" value="ENSCCAG00000029726.1"/>
</dbReference>
<dbReference type="FunFam" id="2.60.40.10:FF:000358">
    <property type="entry name" value="Prolactin receptor"/>
    <property type="match status" value="1"/>
</dbReference>
<dbReference type="GO" id="GO:0004925">
    <property type="term" value="F:prolactin receptor activity"/>
    <property type="evidence" value="ECO:0007669"/>
    <property type="project" value="UniProtKB-ARBA"/>
</dbReference>
<evidence type="ECO:0000256" key="2">
    <source>
        <dbReference type="ARBA" id="ARBA00007885"/>
    </source>
</evidence>
<dbReference type="GO" id="GO:0009897">
    <property type="term" value="C:external side of plasma membrane"/>
    <property type="evidence" value="ECO:0007669"/>
    <property type="project" value="TreeGrafter"/>
</dbReference>
<name>A0A2K5R758_CEBIM</name>
<dbReference type="AlphaFoldDB" id="A0A2K5R758"/>
<keyword evidence="4 14" id="KW-0812">Transmembrane</keyword>
<keyword evidence="9 14" id="KW-1133">Transmembrane helix</keyword>
<evidence type="ECO:0000256" key="3">
    <source>
        <dbReference type="ARBA" id="ARBA00019818"/>
    </source>
</evidence>
<reference evidence="17" key="2">
    <citation type="submission" date="2025-09" db="UniProtKB">
        <authorList>
            <consortium name="Ensembl"/>
        </authorList>
    </citation>
    <scope>IDENTIFICATION</scope>
</reference>
<keyword evidence="7" id="KW-0677">Repeat</keyword>
<reference evidence="17" key="1">
    <citation type="submission" date="2025-08" db="UniProtKB">
        <authorList>
            <consortium name="Ensembl"/>
        </authorList>
    </citation>
    <scope>IDENTIFICATION</scope>
</reference>
<keyword evidence="12" id="KW-0675">Receptor</keyword>
<dbReference type="InterPro" id="IPR003961">
    <property type="entry name" value="FN3_dom"/>
</dbReference>
<evidence type="ECO:0000256" key="8">
    <source>
        <dbReference type="ARBA" id="ARBA00022833"/>
    </source>
</evidence>
<keyword evidence="5" id="KW-0479">Metal-binding</keyword>
<sequence length="346" mass="39410">MKENVASATVFTLLLFLNTCLLNGQSPPGKPEIFKCRSPNKETFTCWWRPAADGGLPTNYSLTYHREGETLIHECPDYITGGPNSCHFGKQYTSMWRTYVMTVNATNEMGSTFSDELYVDVTYIVQPDPPLNVVVEVKQPEDKKPYLWIKWSPPTLIDLKTGWFTLLYEIQLKPENAEEWETHFAGQQTEFKILSLHPGQKYLVQVRCKPDHGYWSSWSPEYSIQIPTEFTMKDTTVWISVAVLSAVICLIIVWAVALKGYRYFTVSELLLCIMIKGKSEELLSALGCQDFPPTSDYEDLLVEYLEVDDSENQHLMSVHSKEHPSQGDPLILSPVAFTKAKLTTVQ</sequence>
<evidence type="ECO:0000256" key="15">
    <source>
        <dbReference type="SAM" id="SignalP"/>
    </source>
</evidence>
<feature type="signal peptide" evidence="15">
    <location>
        <begin position="1"/>
        <end position="24"/>
    </location>
</feature>
<dbReference type="PROSITE" id="PS01352">
    <property type="entry name" value="HEMATOPO_REC_L_F1"/>
    <property type="match status" value="1"/>
</dbReference>
<evidence type="ECO:0000256" key="10">
    <source>
        <dbReference type="ARBA" id="ARBA00023136"/>
    </source>
</evidence>
<dbReference type="CDD" id="cd00063">
    <property type="entry name" value="FN3"/>
    <property type="match status" value="2"/>
</dbReference>
<keyword evidence="11" id="KW-1015">Disulfide bond</keyword>
<dbReference type="Pfam" id="PF09067">
    <property type="entry name" value="EpoR_lig-bind"/>
    <property type="match status" value="1"/>
</dbReference>
<keyword evidence="10 14" id="KW-0472">Membrane</keyword>
<evidence type="ECO:0000313" key="17">
    <source>
        <dbReference type="Ensembl" id="ENSCCAP00000023976.1"/>
    </source>
</evidence>